<dbReference type="Proteomes" id="UP000626697">
    <property type="component" value="Unassembled WGS sequence"/>
</dbReference>
<evidence type="ECO:0000313" key="10">
    <source>
        <dbReference type="EMBL" id="MBA9026354.1"/>
    </source>
</evidence>
<keyword evidence="2" id="KW-1003">Cell membrane</keyword>
<evidence type="ECO:0000256" key="3">
    <source>
        <dbReference type="ARBA" id="ARBA00022597"/>
    </source>
</evidence>
<evidence type="ECO:0000256" key="4">
    <source>
        <dbReference type="ARBA" id="ARBA00022737"/>
    </source>
</evidence>
<dbReference type="InterPro" id="IPR003439">
    <property type="entry name" value="ABC_transporter-like_ATP-bd"/>
</dbReference>
<dbReference type="PROSITE" id="PS50893">
    <property type="entry name" value="ABC_TRANSPORTER_2"/>
    <property type="match status" value="2"/>
</dbReference>
<keyword evidence="6 10" id="KW-0067">ATP-binding</keyword>
<evidence type="ECO:0000256" key="7">
    <source>
        <dbReference type="ARBA" id="ARBA00022967"/>
    </source>
</evidence>
<evidence type="ECO:0000256" key="6">
    <source>
        <dbReference type="ARBA" id="ARBA00022840"/>
    </source>
</evidence>
<reference evidence="10 11" key="1">
    <citation type="submission" date="2020-08" db="EMBL/GenBank/DDBJ databases">
        <title>Genomic Encyclopedia of Type Strains, Phase IV (KMG-IV): sequencing the most valuable type-strain genomes for metagenomic binning, comparative biology and taxonomic classification.</title>
        <authorList>
            <person name="Goeker M."/>
        </authorList>
    </citation>
    <scope>NUCLEOTIDE SEQUENCE [LARGE SCALE GENOMIC DNA]</scope>
    <source>
        <strain evidence="10 11">DSM 105481</strain>
    </source>
</reference>
<dbReference type="CDD" id="cd03216">
    <property type="entry name" value="ABC_Carb_Monos_I"/>
    <property type="match status" value="1"/>
</dbReference>
<evidence type="ECO:0000256" key="8">
    <source>
        <dbReference type="ARBA" id="ARBA00023136"/>
    </source>
</evidence>
<evidence type="ECO:0000313" key="11">
    <source>
        <dbReference type="Proteomes" id="UP000626697"/>
    </source>
</evidence>
<protein>
    <submittedName>
        <fullName evidence="10">Ribose transport system ATP-binding protein</fullName>
    </submittedName>
</protein>
<accession>A0ABR6CMT8</accession>
<dbReference type="InterPro" id="IPR017871">
    <property type="entry name" value="ABC_transporter-like_CS"/>
</dbReference>
<comment type="caution">
    <text evidence="10">The sequence shown here is derived from an EMBL/GenBank/DDBJ whole genome shotgun (WGS) entry which is preliminary data.</text>
</comment>
<organism evidence="10 11">
    <name type="scientific">Peribacillus huizhouensis</name>
    <dbReference type="NCBI Taxonomy" id="1501239"/>
    <lineage>
        <taxon>Bacteria</taxon>
        <taxon>Bacillati</taxon>
        <taxon>Bacillota</taxon>
        <taxon>Bacilli</taxon>
        <taxon>Bacillales</taxon>
        <taxon>Bacillaceae</taxon>
        <taxon>Peribacillus</taxon>
    </lineage>
</organism>
<keyword evidence="5" id="KW-0547">Nucleotide-binding</keyword>
<keyword evidence="1" id="KW-0813">Transport</keyword>
<dbReference type="PANTHER" id="PTHR43790">
    <property type="entry name" value="CARBOHYDRATE TRANSPORT ATP-BINDING PROTEIN MG119-RELATED"/>
    <property type="match status" value="1"/>
</dbReference>
<dbReference type="SMART" id="SM00382">
    <property type="entry name" value="AAA"/>
    <property type="match status" value="2"/>
</dbReference>
<keyword evidence="7" id="KW-1278">Translocase</keyword>
<keyword evidence="8" id="KW-0472">Membrane</keyword>
<dbReference type="EMBL" id="JACJHX010000004">
    <property type="protein sequence ID" value="MBA9026354.1"/>
    <property type="molecule type" value="Genomic_DNA"/>
</dbReference>
<feature type="domain" description="ABC transporter" evidence="9">
    <location>
        <begin position="253"/>
        <end position="497"/>
    </location>
</feature>
<dbReference type="InterPro" id="IPR003593">
    <property type="entry name" value="AAA+_ATPase"/>
</dbReference>
<keyword evidence="11" id="KW-1185">Reference proteome</keyword>
<dbReference type="SUPFAM" id="SSF52540">
    <property type="entry name" value="P-loop containing nucleoside triphosphate hydrolases"/>
    <property type="match status" value="2"/>
</dbReference>
<gene>
    <name evidence="10" type="ORF">HNP81_001639</name>
</gene>
<feature type="domain" description="ABC transporter" evidence="9">
    <location>
        <begin position="6"/>
        <end position="242"/>
    </location>
</feature>
<evidence type="ECO:0000259" key="9">
    <source>
        <dbReference type="PROSITE" id="PS50893"/>
    </source>
</evidence>
<name>A0ABR6CMT8_9BACI</name>
<evidence type="ECO:0000256" key="2">
    <source>
        <dbReference type="ARBA" id="ARBA00022475"/>
    </source>
</evidence>
<proteinExistence type="predicted"/>
<dbReference type="GO" id="GO:0005524">
    <property type="term" value="F:ATP binding"/>
    <property type="evidence" value="ECO:0007669"/>
    <property type="project" value="UniProtKB-KW"/>
</dbReference>
<sequence length="500" mass="55063">MNSPIIELKHITKSFSGVKALTDVSLTVHPGSVHALVGENGAGKSTLMKILTGAYSKSSGEIFYKGEKVENMDPKTSKKLGIHCIYQELNVANYLTVAENVFLGSQPVNKLGLIDWKQMNQTAKEIFASLQINLDPKQMAKDISIAQKQMIEIARAISQDAKILIMDEPTSSLSERETEILLSLVTELKNKGVSILYISHRMDEIFKVCDTVTVLRDGKYIKSLPMSEVKDVDSLVELMVNRKMESYFNKIEVPIGETILDVQNLSKTGVLNNINFNLRSGEILGIAGLVGSGRTEIAQALFGMLKKDAGEILIDNKKVEIKGPSDAIKLGIGFVTENRKETGLVLKQTVRDNISLPNLRKYTTNLFINKKAEKKESEDYKKKLNIKTRSIEQTISTLSGGNQQKAIISRWMIQEPRILILDEPCRGVDVGAKAEIFAQISKLAEQGVGIIMISSEIAEIVGMSDRTIVMREGTLAGELEKDMITSDNILKLAFGGGISA</sequence>
<dbReference type="PROSITE" id="PS00211">
    <property type="entry name" value="ABC_TRANSPORTER_1"/>
    <property type="match status" value="1"/>
</dbReference>
<dbReference type="InterPro" id="IPR050107">
    <property type="entry name" value="ABC_carbohydrate_import_ATPase"/>
</dbReference>
<dbReference type="Gene3D" id="3.40.50.300">
    <property type="entry name" value="P-loop containing nucleotide triphosphate hydrolases"/>
    <property type="match status" value="2"/>
</dbReference>
<dbReference type="RefSeq" id="WP_182502233.1">
    <property type="nucleotide sequence ID" value="NZ_JACJHX010000004.1"/>
</dbReference>
<evidence type="ECO:0000256" key="5">
    <source>
        <dbReference type="ARBA" id="ARBA00022741"/>
    </source>
</evidence>
<evidence type="ECO:0000256" key="1">
    <source>
        <dbReference type="ARBA" id="ARBA00022448"/>
    </source>
</evidence>
<dbReference type="PANTHER" id="PTHR43790:SF3">
    <property type="entry name" value="D-ALLOSE IMPORT ATP-BINDING PROTEIN ALSA-RELATED"/>
    <property type="match status" value="1"/>
</dbReference>
<dbReference type="CDD" id="cd03215">
    <property type="entry name" value="ABC_Carb_Monos_II"/>
    <property type="match status" value="1"/>
</dbReference>
<keyword evidence="3" id="KW-0762">Sugar transport</keyword>
<dbReference type="Pfam" id="PF00005">
    <property type="entry name" value="ABC_tran"/>
    <property type="match status" value="2"/>
</dbReference>
<keyword evidence="4" id="KW-0677">Repeat</keyword>
<dbReference type="InterPro" id="IPR027417">
    <property type="entry name" value="P-loop_NTPase"/>
</dbReference>